<name>A0A0D8J8I3_9BACT</name>
<evidence type="ECO:0000313" key="8">
    <source>
        <dbReference type="EMBL" id="KJF43187.1"/>
    </source>
</evidence>
<evidence type="ECO:0000313" key="9">
    <source>
        <dbReference type="Proteomes" id="UP000032544"/>
    </source>
</evidence>
<dbReference type="NCBIfam" id="TIGR01670">
    <property type="entry name" value="KdsC-phosphatas"/>
    <property type="match status" value="1"/>
</dbReference>
<dbReference type="InterPro" id="IPR010023">
    <property type="entry name" value="KdsC_fam"/>
</dbReference>
<dbReference type="GO" id="GO:0016788">
    <property type="term" value="F:hydrolase activity, acting on ester bonds"/>
    <property type="evidence" value="ECO:0007669"/>
    <property type="project" value="InterPro"/>
</dbReference>
<dbReference type="EMBL" id="JRHC01000003">
    <property type="protein sequence ID" value="KJF43187.1"/>
    <property type="molecule type" value="Genomic_DNA"/>
</dbReference>
<dbReference type="PIRSF" id="PIRSF006118">
    <property type="entry name" value="KDO8-P_Ptase"/>
    <property type="match status" value="1"/>
</dbReference>
<dbReference type="PANTHER" id="PTHR21485:SF3">
    <property type="entry name" value="N-ACYLNEURAMINATE CYTIDYLYLTRANSFERASE"/>
    <property type="match status" value="1"/>
</dbReference>
<reference evidence="8 9" key="1">
    <citation type="submission" date="2014-09" db="EMBL/GenBank/DDBJ databases">
        <title>Draft Genome Sequence of Draconibacterium sp. JN14CK-3.</title>
        <authorList>
            <person name="Dong C."/>
            <person name="Lai Q."/>
            <person name="Shao Z."/>
        </authorList>
    </citation>
    <scope>NUCLEOTIDE SEQUENCE [LARGE SCALE GENOMIC DNA]</scope>
    <source>
        <strain evidence="8 9">JN14CK-3</strain>
    </source>
</reference>
<dbReference type="FunFam" id="3.40.50.1000:FF:000029">
    <property type="entry name" value="3-deoxy-D-manno-octulosonate 8-phosphate phosphatase KdsC"/>
    <property type="match status" value="1"/>
</dbReference>
<evidence type="ECO:0000256" key="5">
    <source>
        <dbReference type="ARBA" id="ARBA00022801"/>
    </source>
</evidence>
<comment type="similarity">
    <text evidence="2">Belongs to the KdsC family.</text>
</comment>
<dbReference type="InterPro" id="IPR036412">
    <property type="entry name" value="HAD-like_sf"/>
</dbReference>
<dbReference type="SFLD" id="SFLDS00003">
    <property type="entry name" value="Haloacid_Dehalogenase"/>
    <property type="match status" value="1"/>
</dbReference>
<keyword evidence="5" id="KW-0378">Hydrolase</keyword>
<keyword evidence="4 7" id="KW-0479">Metal-binding</keyword>
<dbReference type="Gene3D" id="3.40.50.1000">
    <property type="entry name" value="HAD superfamily/HAD-like"/>
    <property type="match status" value="1"/>
</dbReference>
<comment type="cofactor">
    <cofactor evidence="1 7">
        <name>Mg(2+)</name>
        <dbReference type="ChEBI" id="CHEBI:18420"/>
    </cofactor>
</comment>
<dbReference type="Pfam" id="PF08282">
    <property type="entry name" value="Hydrolase_3"/>
    <property type="match status" value="1"/>
</dbReference>
<comment type="caution">
    <text evidence="8">The sequence shown here is derived from an EMBL/GenBank/DDBJ whole genome shotgun (WGS) entry which is preliminary data.</text>
</comment>
<dbReference type="Proteomes" id="UP000032544">
    <property type="component" value="Unassembled WGS sequence"/>
</dbReference>
<dbReference type="GO" id="GO:0046872">
    <property type="term" value="F:metal ion binding"/>
    <property type="evidence" value="ECO:0007669"/>
    <property type="project" value="UniProtKB-KW"/>
</dbReference>
<sequence>MSFFKEELIRVKAFVFDVDGVLSQDVSPLNEEGDPIRTANVKDGFAIRSAIKAGYPIAIITGGYIERVRLRYEKLGVEHFYDKARDKVACLNDFLEKVNISPEDVLFMGDDLVDYRVMQAVGLPTCPKDAVSDIKNISKYISDKNGGEGCVRDVIEQALKAQHKWFTPEMLNSRAF</sequence>
<feature type="binding site" evidence="7">
    <location>
        <position position="110"/>
    </location>
    <ligand>
        <name>Mg(2+)</name>
        <dbReference type="ChEBI" id="CHEBI:18420"/>
    </ligand>
</feature>
<dbReference type="NCBIfam" id="TIGR01662">
    <property type="entry name" value="HAD-SF-IIIA"/>
    <property type="match status" value="1"/>
</dbReference>
<keyword evidence="9" id="KW-1185">Reference proteome</keyword>
<dbReference type="OrthoDB" id="9805604at2"/>
<evidence type="ECO:0000256" key="6">
    <source>
        <dbReference type="ARBA" id="ARBA00022842"/>
    </source>
</evidence>
<evidence type="ECO:0000256" key="2">
    <source>
        <dbReference type="ARBA" id="ARBA00005893"/>
    </source>
</evidence>
<accession>A0A0D8J8I3</accession>
<feature type="binding site" evidence="7">
    <location>
        <position position="19"/>
    </location>
    <ligand>
        <name>substrate</name>
    </ligand>
</feature>
<feature type="binding site" evidence="7">
    <location>
        <position position="17"/>
    </location>
    <ligand>
        <name>Mg(2+)</name>
        <dbReference type="ChEBI" id="CHEBI:18420"/>
    </ligand>
</feature>
<dbReference type="InterPro" id="IPR050793">
    <property type="entry name" value="CMP-NeuNAc_synthase"/>
</dbReference>
<dbReference type="SFLD" id="SFLDG01138">
    <property type="entry name" value="C1.6.2:_Deoxy-d-mannose-octulo"/>
    <property type="match status" value="1"/>
</dbReference>
<proteinExistence type="inferred from homology"/>
<keyword evidence="6 7" id="KW-0460">Magnesium</keyword>
<dbReference type="RefSeq" id="WP_045030325.1">
    <property type="nucleotide sequence ID" value="NZ_JRHC01000003.1"/>
</dbReference>
<dbReference type="SFLD" id="SFLDG01136">
    <property type="entry name" value="C1.6:_Phosphoserine_Phosphatas"/>
    <property type="match status" value="1"/>
</dbReference>
<dbReference type="InterPro" id="IPR023214">
    <property type="entry name" value="HAD_sf"/>
</dbReference>
<organism evidence="8 9">
    <name type="scientific">Draconibacterium sediminis</name>
    <dbReference type="NCBI Taxonomy" id="1544798"/>
    <lineage>
        <taxon>Bacteria</taxon>
        <taxon>Pseudomonadati</taxon>
        <taxon>Bacteroidota</taxon>
        <taxon>Bacteroidia</taxon>
        <taxon>Marinilabiliales</taxon>
        <taxon>Prolixibacteraceae</taxon>
        <taxon>Draconibacterium</taxon>
    </lineage>
</organism>
<dbReference type="PATRIC" id="fig|1544798.3.peg.2772"/>
<protein>
    <submittedName>
        <fullName evidence="8">3-deoxy-D-manno-octulosonate 8-phosphate phosphatase</fullName>
    </submittedName>
</protein>
<gene>
    <name evidence="8" type="ORF">LH29_13075</name>
</gene>
<comment type="subunit">
    <text evidence="3">Homotetramer.</text>
</comment>
<dbReference type="STRING" id="1544798.LH29_13075"/>
<evidence type="ECO:0000256" key="4">
    <source>
        <dbReference type="ARBA" id="ARBA00022723"/>
    </source>
</evidence>
<evidence type="ECO:0000256" key="7">
    <source>
        <dbReference type="PIRSR" id="PIRSR006118-2"/>
    </source>
</evidence>
<dbReference type="GO" id="GO:0008781">
    <property type="term" value="F:N-acylneuraminate cytidylyltransferase activity"/>
    <property type="evidence" value="ECO:0007669"/>
    <property type="project" value="TreeGrafter"/>
</dbReference>
<evidence type="ECO:0000256" key="3">
    <source>
        <dbReference type="ARBA" id="ARBA00011881"/>
    </source>
</evidence>
<evidence type="ECO:0000256" key="1">
    <source>
        <dbReference type="ARBA" id="ARBA00001946"/>
    </source>
</evidence>
<dbReference type="SUPFAM" id="SSF56784">
    <property type="entry name" value="HAD-like"/>
    <property type="match status" value="1"/>
</dbReference>
<dbReference type="InterPro" id="IPR006549">
    <property type="entry name" value="HAD-SF_hydro_IIIA"/>
</dbReference>
<dbReference type="PANTHER" id="PTHR21485">
    <property type="entry name" value="HAD SUPERFAMILY MEMBERS CMAS AND KDSC"/>
    <property type="match status" value="1"/>
</dbReference>
<dbReference type="AlphaFoldDB" id="A0A0D8J8I3"/>